<organism evidence="12 13">
    <name type="scientific">Leptosia nina</name>
    <dbReference type="NCBI Taxonomy" id="320188"/>
    <lineage>
        <taxon>Eukaryota</taxon>
        <taxon>Metazoa</taxon>
        <taxon>Ecdysozoa</taxon>
        <taxon>Arthropoda</taxon>
        <taxon>Hexapoda</taxon>
        <taxon>Insecta</taxon>
        <taxon>Pterygota</taxon>
        <taxon>Neoptera</taxon>
        <taxon>Endopterygota</taxon>
        <taxon>Lepidoptera</taxon>
        <taxon>Glossata</taxon>
        <taxon>Ditrysia</taxon>
        <taxon>Papilionoidea</taxon>
        <taxon>Pieridae</taxon>
        <taxon>Pierinae</taxon>
        <taxon>Leptosia</taxon>
    </lineage>
</organism>
<keyword evidence="5 8" id="KW-0862">Zinc</keyword>
<dbReference type="InterPro" id="IPR050888">
    <property type="entry name" value="ZnF_C2H2-type_TF"/>
</dbReference>
<feature type="compositionally biased region" description="Polar residues" evidence="9">
    <location>
        <begin position="455"/>
        <end position="472"/>
    </location>
</feature>
<sequence length="576" mass="66800">METDSAKEVKTYSRISRISEVDWMPKLNLSDTLSSREALQFLLNGTLRLRVCRYCLNITNNLCELDEVLVLAGKSGLYEVTIKDIIGSFHPIKVIYDENYPNKICTSCFENALQCYLFTQRCEQAERAFNNFFEDINEKFNKLDPMEPVKKRGKPKLKPNHNILYTEHRNVIDYAEPIINLIHLNTLSTNNDSNNLECPKCWQVLPNQMSLVNHEKAHPQTMWYHCKECGKAFVKYTQLKRHMRLGHEDIQNTECYMFTCKQCGCRNHSLNEHLLHIEKHRFTSALKDLVMKPEGNCDICFNKDVTVNLNESMHFQGMGKGLVGEKTIHTIASTIFPDRSYKYQELLIPLQAPILCPLKRKKEVFIGLNKKIKNTTEQRLRKINKENRHFVFSVPEKVHLLTYENVRNSIYEKEPNANNYFVNISITPHQPKNTEIDEKCQKKSESLPKIDDNINKNTGYHVNNGSQNLSPDKTSKELPIFNPGNAYLNQEETLMDTETQSNVEVMDFEEGNNIPEKRNITQNSTVDYIPTHAQIGITPNAEWQAPINNRMMFSIGTAQAERKRKKPTRRSSTFIK</sequence>
<evidence type="ECO:0000313" key="13">
    <source>
        <dbReference type="Proteomes" id="UP001497472"/>
    </source>
</evidence>
<dbReference type="SUPFAM" id="SSF57716">
    <property type="entry name" value="Glucocorticoid receptor-like (DNA-binding domain)"/>
    <property type="match status" value="1"/>
</dbReference>
<dbReference type="Gene3D" id="3.30.160.60">
    <property type="entry name" value="Classic Zinc Finger"/>
    <property type="match status" value="1"/>
</dbReference>
<dbReference type="SMART" id="SM00355">
    <property type="entry name" value="ZnF_C2H2"/>
    <property type="match status" value="3"/>
</dbReference>
<dbReference type="PANTHER" id="PTHR24406">
    <property type="entry name" value="TRANSCRIPTIONAL REPRESSOR CTCFL-RELATED"/>
    <property type="match status" value="1"/>
</dbReference>
<dbReference type="AlphaFoldDB" id="A0AAV1JHZ5"/>
<feature type="binding site" evidence="8">
    <location>
        <position position="52"/>
    </location>
    <ligand>
        <name>Zn(2+)</name>
        <dbReference type="ChEBI" id="CHEBI:29105"/>
    </ligand>
</feature>
<dbReference type="InterPro" id="IPR013087">
    <property type="entry name" value="Znf_C2H2_type"/>
</dbReference>
<gene>
    <name evidence="12" type="ORF">LNINA_LOCUS8479</name>
</gene>
<keyword evidence="3" id="KW-0677">Repeat</keyword>
<feature type="binding site" evidence="8">
    <location>
        <position position="55"/>
    </location>
    <ligand>
        <name>Zn(2+)</name>
        <dbReference type="ChEBI" id="CHEBI:29105"/>
    </ligand>
</feature>
<keyword evidence="4 7" id="KW-0863">Zinc-finger</keyword>
<evidence type="ECO:0000256" key="8">
    <source>
        <dbReference type="PROSITE-ProRule" id="PRU01263"/>
    </source>
</evidence>
<evidence type="ECO:0000256" key="6">
    <source>
        <dbReference type="ARBA" id="ARBA00023242"/>
    </source>
</evidence>
<reference evidence="12 13" key="1">
    <citation type="submission" date="2023-11" db="EMBL/GenBank/DDBJ databases">
        <authorList>
            <person name="Okamura Y."/>
        </authorList>
    </citation>
    <scope>NUCLEOTIDE SEQUENCE [LARGE SCALE GENOMIC DNA]</scope>
</reference>
<dbReference type="Proteomes" id="UP001497472">
    <property type="component" value="Unassembled WGS sequence"/>
</dbReference>
<dbReference type="InterPro" id="IPR036236">
    <property type="entry name" value="Znf_C2H2_sf"/>
</dbReference>
<protein>
    <submittedName>
        <fullName evidence="12">Uncharacterized protein</fullName>
    </submittedName>
</protein>
<comment type="caution">
    <text evidence="12">The sequence shown here is derived from an EMBL/GenBank/DDBJ whole genome shotgun (WGS) entry which is preliminary data.</text>
</comment>
<evidence type="ECO:0000256" key="4">
    <source>
        <dbReference type="ARBA" id="ARBA00022771"/>
    </source>
</evidence>
<dbReference type="PROSITE" id="PS51915">
    <property type="entry name" value="ZAD"/>
    <property type="match status" value="1"/>
</dbReference>
<dbReference type="SUPFAM" id="SSF57667">
    <property type="entry name" value="beta-beta-alpha zinc fingers"/>
    <property type="match status" value="1"/>
</dbReference>
<feature type="domain" description="ZAD" evidence="11">
    <location>
        <begin position="50"/>
        <end position="132"/>
    </location>
</feature>
<feature type="domain" description="C2H2-type" evidence="10">
    <location>
        <begin position="224"/>
        <end position="252"/>
    </location>
</feature>
<dbReference type="Pfam" id="PF00096">
    <property type="entry name" value="zf-C2H2"/>
    <property type="match status" value="1"/>
</dbReference>
<comment type="subcellular location">
    <subcellularLocation>
        <location evidence="1">Nucleus</location>
    </subcellularLocation>
</comment>
<feature type="binding site" evidence="8">
    <location>
        <position position="105"/>
    </location>
    <ligand>
        <name>Zn(2+)</name>
        <dbReference type="ChEBI" id="CHEBI:29105"/>
    </ligand>
</feature>
<evidence type="ECO:0000256" key="3">
    <source>
        <dbReference type="ARBA" id="ARBA00022737"/>
    </source>
</evidence>
<proteinExistence type="predicted"/>
<dbReference type="SMART" id="SM00868">
    <property type="entry name" value="zf-AD"/>
    <property type="match status" value="1"/>
</dbReference>
<evidence type="ECO:0000256" key="7">
    <source>
        <dbReference type="PROSITE-ProRule" id="PRU00042"/>
    </source>
</evidence>
<accession>A0AAV1JHZ5</accession>
<keyword evidence="2 8" id="KW-0479">Metal-binding</keyword>
<keyword evidence="6" id="KW-0539">Nucleus</keyword>
<feature type="region of interest" description="Disordered" evidence="9">
    <location>
        <begin position="449"/>
        <end position="474"/>
    </location>
</feature>
<evidence type="ECO:0000256" key="9">
    <source>
        <dbReference type="SAM" id="MobiDB-lite"/>
    </source>
</evidence>
<dbReference type="GO" id="GO:0005634">
    <property type="term" value="C:nucleus"/>
    <property type="evidence" value="ECO:0007669"/>
    <property type="project" value="UniProtKB-SubCell"/>
</dbReference>
<feature type="region of interest" description="Disordered" evidence="9">
    <location>
        <begin position="557"/>
        <end position="576"/>
    </location>
</feature>
<evidence type="ECO:0000313" key="12">
    <source>
        <dbReference type="EMBL" id="CAK1549152.1"/>
    </source>
</evidence>
<dbReference type="PROSITE" id="PS50157">
    <property type="entry name" value="ZINC_FINGER_C2H2_2"/>
    <property type="match status" value="1"/>
</dbReference>
<dbReference type="FunFam" id="3.30.160.60:FF:000446">
    <property type="entry name" value="Zinc finger protein"/>
    <property type="match status" value="1"/>
</dbReference>
<evidence type="ECO:0000259" key="11">
    <source>
        <dbReference type="PROSITE" id="PS51915"/>
    </source>
</evidence>
<dbReference type="GO" id="GO:0008270">
    <property type="term" value="F:zinc ion binding"/>
    <property type="evidence" value="ECO:0007669"/>
    <property type="project" value="UniProtKB-UniRule"/>
</dbReference>
<dbReference type="Gene3D" id="3.40.1800.20">
    <property type="match status" value="1"/>
</dbReference>
<evidence type="ECO:0000256" key="1">
    <source>
        <dbReference type="ARBA" id="ARBA00004123"/>
    </source>
</evidence>
<dbReference type="PROSITE" id="PS00028">
    <property type="entry name" value="ZINC_FINGER_C2H2_1"/>
    <property type="match status" value="1"/>
</dbReference>
<evidence type="ECO:0000259" key="10">
    <source>
        <dbReference type="PROSITE" id="PS50157"/>
    </source>
</evidence>
<evidence type="ECO:0000256" key="2">
    <source>
        <dbReference type="ARBA" id="ARBA00022723"/>
    </source>
</evidence>
<dbReference type="Pfam" id="PF07776">
    <property type="entry name" value="zf-AD"/>
    <property type="match status" value="1"/>
</dbReference>
<name>A0AAV1JHZ5_9NEOP</name>
<evidence type="ECO:0000256" key="5">
    <source>
        <dbReference type="ARBA" id="ARBA00022833"/>
    </source>
</evidence>
<feature type="binding site" evidence="8">
    <location>
        <position position="108"/>
    </location>
    <ligand>
        <name>Zn(2+)</name>
        <dbReference type="ChEBI" id="CHEBI:29105"/>
    </ligand>
</feature>
<dbReference type="InterPro" id="IPR012934">
    <property type="entry name" value="Znf_AD"/>
</dbReference>
<dbReference type="EMBL" id="CAVLEF010000011">
    <property type="protein sequence ID" value="CAK1549152.1"/>
    <property type="molecule type" value="Genomic_DNA"/>
</dbReference>
<keyword evidence="13" id="KW-1185">Reference proteome</keyword>